<feature type="region of interest" description="Disordered" evidence="1">
    <location>
        <begin position="240"/>
        <end position="265"/>
    </location>
</feature>
<evidence type="ECO:0000313" key="4">
    <source>
        <dbReference type="Proteomes" id="UP000023152"/>
    </source>
</evidence>
<feature type="compositionally biased region" description="Acidic residues" evidence="1">
    <location>
        <begin position="153"/>
        <end position="162"/>
    </location>
</feature>
<evidence type="ECO:0000256" key="1">
    <source>
        <dbReference type="SAM" id="MobiDB-lite"/>
    </source>
</evidence>
<feature type="transmembrane region" description="Helical" evidence="2">
    <location>
        <begin position="200"/>
        <end position="223"/>
    </location>
</feature>
<keyword evidence="2" id="KW-0812">Transmembrane</keyword>
<feature type="region of interest" description="Disordered" evidence="1">
    <location>
        <begin position="304"/>
        <end position="332"/>
    </location>
</feature>
<protein>
    <submittedName>
        <fullName evidence="3">Uncharacterized protein</fullName>
    </submittedName>
</protein>
<evidence type="ECO:0000256" key="2">
    <source>
        <dbReference type="SAM" id="Phobius"/>
    </source>
</evidence>
<feature type="compositionally biased region" description="Basic and acidic residues" evidence="1">
    <location>
        <begin position="240"/>
        <end position="262"/>
    </location>
</feature>
<feature type="region of interest" description="Disordered" evidence="1">
    <location>
        <begin position="147"/>
        <end position="185"/>
    </location>
</feature>
<feature type="compositionally biased region" description="Basic and acidic residues" evidence="1">
    <location>
        <begin position="9"/>
        <end position="27"/>
    </location>
</feature>
<keyword evidence="2" id="KW-0472">Membrane</keyword>
<keyword evidence="4" id="KW-1185">Reference proteome</keyword>
<comment type="caution">
    <text evidence="3">The sequence shown here is derived from an EMBL/GenBank/DDBJ whole genome shotgun (WGS) entry which is preliminary data.</text>
</comment>
<dbReference type="EMBL" id="ASPP01014443">
    <property type="protein sequence ID" value="ETO18753.1"/>
    <property type="molecule type" value="Genomic_DNA"/>
</dbReference>
<feature type="region of interest" description="Disordered" evidence="1">
    <location>
        <begin position="344"/>
        <end position="375"/>
    </location>
</feature>
<proteinExistence type="predicted"/>
<feature type="compositionally biased region" description="Polar residues" evidence="1">
    <location>
        <begin position="36"/>
        <end position="50"/>
    </location>
</feature>
<sequence>MENGANANKQEKREEGNGIGVEDEKVTEPCPGGTEMNPSLTITIGSSNDTGLDEAPPSFDEFVKTNLNEDNNSELVDDDKEWKIDNAQMRVSAEESLQLEKELTQEMSYQRRMSRAQDVTLLQFVQIMEQQQQQQQIDSMSMVLEEPGNMQEAEGDEEGEKDDADKETEKKLDNKKHGKKRQSATPVITEIDSDSELSQLVYYICTICIMWMCCCNISFLFCFKKINILYKSDGGQYLNAKDDDKTNLSNKSENDLTKHEDIPSNVKDMLDGRTTLDIQGVALDQLPKDSLILLLEKLNTQWKQSQQGKVTTAPQTGTTPRPQSVTFQDNESEELPLIVNTTNDNTFPDPNVRQSVGSQKSVLQQHNPSEISDNRGPRCHGATCCPNQHCAIL</sequence>
<feature type="compositionally biased region" description="Basic and acidic residues" evidence="1">
    <location>
        <begin position="163"/>
        <end position="172"/>
    </location>
</feature>
<dbReference type="AlphaFoldDB" id="X6MYP2"/>
<name>X6MYP2_RETFI</name>
<organism evidence="3 4">
    <name type="scientific">Reticulomyxa filosa</name>
    <dbReference type="NCBI Taxonomy" id="46433"/>
    <lineage>
        <taxon>Eukaryota</taxon>
        <taxon>Sar</taxon>
        <taxon>Rhizaria</taxon>
        <taxon>Retaria</taxon>
        <taxon>Foraminifera</taxon>
        <taxon>Monothalamids</taxon>
        <taxon>Reticulomyxidae</taxon>
        <taxon>Reticulomyxa</taxon>
    </lineage>
</organism>
<keyword evidence="2" id="KW-1133">Transmembrane helix</keyword>
<reference evidence="3 4" key="1">
    <citation type="journal article" date="2013" name="Curr. Biol.">
        <title>The Genome of the Foraminiferan Reticulomyxa filosa.</title>
        <authorList>
            <person name="Glockner G."/>
            <person name="Hulsmann N."/>
            <person name="Schleicher M."/>
            <person name="Noegel A.A."/>
            <person name="Eichinger L."/>
            <person name="Gallinger C."/>
            <person name="Pawlowski J."/>
            <person name="Sierra R."/>
            <person name="Euteneuer U."/>
            <person name="Pillet L."/>
            <person name="Moustafa A."/>
            <person name="Platzer M."/>
            <person name="Groth M."/>
            <person name="Szafranski K."/>
            <person name="Schliwa M."/>
        </authorList>
    </citation>
    <scope>NUCLEOTIDE SEQUENCE [LARGE SCALE GENOMIC DNA]</scope>
</reference>
<accession>X6MYP2</accession>
<feature type="compositionally biased region" description="Polar residues" evidence="1">
    <location>
        <begin position="352"/>
        <end position="371"/>
    </location>
</feature>
<evidence type="ECO:0000313" key="3">
    <source>
        <dbReference type="EMBL" id="ETO18753.1"/>
    </source>
</evidence>
<feature type="region of interest" description="Disordered" evidence="1">
    <location>
        <begin position="1"/>
        <end position="64"/>
    </location>
</feature>
<feature type="compositionally biased region" description="Polar residues" evidence="1">
    <location>
        <begin position="304"/>
        <end position="329"/>
    </location>
</feature>
<dbReference type="Proteomes" id="UP000023152">
    <property type="component" value="Unassembled WGS sequence"/>
</dbReference>
<gene>
    <name evidence="3" type="ORF">RFI_18504</name>
</gene>
<feature type="compositionally biased region" description="Basic residues" evidence="1">
    <location>
        <begin position="173"/>
        <end position="182"/>
    </location>
</feature>